<proteinExistence type="predicted"/>
<dbReference type="Pfam" id="PF07291">
    <property type="entry name" value="MauE"/>
    <property type="match status" value="1"/>
</dbReference>
<dbReference type="AlphaFoldDB" id="A0A179VA51"/>
<accession>A0A179VA51</accession>
<dbReference type="InterPro" id="IPR009908">
    <property type="entry name" value="Methylamine_util_MauE"/>
</dbReference>
<evidence type="ECO:0000256" key="4">
    <source>
        <dbReference type="ARBA" id="ARBA00023136"/>
    </source>
</evidence>
<keyword evidence="2 5" id="KW-0812">Transmembrane</keyword>
<dbReference type="EMBL" id="LQYE01000028">
    <property type="protein sequence ID" value="OAT67845.1"/>
    <property type="molecule type" value="Genomic_DNA"/>
</dbReference>
<evidence type="ECO:0000256" key="1">
    <source>
        <dbReference type="ARBA" id="ARBA00004141"/>
    </source>
</evidence>
<reference evidence="7 8" key="1">
    <citation type="submission" date="2016-01" db="EMBL/GenBank/DDBJ databases">
        <title>Mycobacterium immunogenum strain CD11_6 genome sequencing and assembly.</title>
        <authorList>
            <person name="Kaur G."/>
            <person name="Nair G.R."/>
            <person name="Mayilraj S."/>
        </authorList>
    </citation>
    <scope>NUCLEOTIDE SEQUENCE [LARGE SCALE GENOMIC DNA]</scope>
    <source>
        <strain evidence="7 8">CD11-6</strain>
    </source>
</reference>
<dbReference type="GO" id="GO:0016020">
    <property type="term" value="C:membrane"/>
    <property type="evidence" value="ECO:0007669"/>
    <property type="project" value="UniProtKB-SubCell"/>
</dbReference>
<feature type="domain" description="Methylamine utilisation protein MauE" evidence="6">
    <location>
        <begin position="2"/>
        <end position="102"/>
    </location>
</feature>
<feature type="transmembrane region" description="Helical" evidence="5">
    <location>
        <begin position="59"/>
        <end position="81"/>
    </location>
</feature>
<dbReference type="GO" id="GO:0030416">
    <property type="term" value="P:methylamine metabolic process"/>
    <property type="evidence" value="ECO:0007669"/>
    <property type="project" value="InterPro"/>
</dbReference>
<keyword evidence="4 5" id="KW-0472">Membrane</keyword>
<name>A0A179VA51_9MYCO</name>
<feature type="transmembrane region" description="Helical" evidence="5">
    <location>
        <begin position="86"/>
        <end position="103"/>
    </location>
</feature>
<sequence length="141" mass="14907">MLILGLRLALAASFLSAVADRLGWLGPNGKSWVSWGDMQHFREYTHQLMPFVDGELLTILAWAATAAELTIAVALLVGIFVPWTGLAAGVLLATFALAMTVSLGPSVMLAYSVTSAMMAAFALAHLSRGGPVSFSLDSLLR</sequence>
<dbReference type="Proteomes" id="UP000186919">
    <property type="component" value="Unassembled WGS sequence"/>
</dbReference>
<comment type="subcellular location">
    <subcellularLocation>
        <location evidence="1">Membrane</location>
        <topology evidence="1">Multi-pass membrane protein</topology>
    </subcellularLocation>
</comment>
<organism evidence="7 8">
    <name type="scientific">Mycobacteroides immunogenum</name>
    <dbReference type="NCBI Taxonomy" id="83262"/>
    <lineage>
        <taxon>Bacteria</taxon>
        <taxon>Bacillati</taxon>
        <taxon>Actinomycetota</taxon>
        <taxon>Actinomycetes</taxon>
        <taxon>Mycobacteriales</taxon>
        <taxon>Mycobacteriaceae</taxon>
        <taxon>Mycobacteroides</taxon>
    </lineage>
</organism>
<evidence type="ECO:0000256" key="2">
    <source>
        <dbReference type="ARBA" id="ARBA00022692"/>
    </source>
</evidence>
<gene>
    <name evidence="7" type="ORF">AWB85_12035</name>
</gene>
<evidence type="ECO:0000313" key="7">
    <source>
        <dbReference type="EMBL" id="OAT67845.1"/>
    </source>
</evidence>
<evidence type="ECO:0000256" key="3">
    <source>
        <dbReference type="ARBA" id="ARBA00022989"/>
    </source>
</evidence>
<dbReference type="RefSeq" id="WP_064631821.1">
    <property type="nucleotide sequence ID" value="NZ_LQYE01000028.1"/>
</dbReference>
<evidence type="ECO:0000259" key="6">
    <source>
        <dbReference type="Pfam" id="PF07291"/>
    </source>
</evidence>
<evidence type="ECO:0000256" key="5">
    <source>
        <dbReference type="SAM" id="Phobius"/>
    </source>
</evidence>
<keyword evidence="3 5" id="KW-1133">Transmembrane helix</keyword>
<protein>
    <recommendedName>
        <fullName evidence="6">Methylamine utilisation protein MauE domain-containing protein</fullName>
    </recommendedName>
</protein>
<evidence type="ECO:0000313" key="8">
    <source>
        <dbReference type="Proteomes" id="UP000186919"/>
    </source>
</evidence>
<comment type="caution">
    <text evidence="7">The sequence shown here is derived from an EMBL/GenBank/DDBJ whole genome shotgun (WGS) entry which is preliminary data.</text>
</comment>